<evidence type="ECO:0000313" key="2">
    <source>
        <dbReference type="Proteomes" id="UP000276905"/>
    </source>
</evidence>
<dbReference type="EMBL" id="RFES01000003">
    <property type="protein sequence ID" value="RSO58922.1"/>
    <property type="molecule type" value="Genomic_DNA"/>
</dbReference>
<gene>
    <name evidence="1" type="ORF">EA756_05335</name>
</gene>
<evidence type="ECO:0000313" key="1">
    <source>
        <dbReference type="EMBL" id="RSO58922.1"/>
    </source>
</evidence>
<reference evidence="1 2" key="1">
    <citation type="submission" date="2018-10" db="EMBL/GenBank/DDBJ databases">
        <title>GWAS and RNA-Seq identify cryptic mechanisms of antimicrobial resistance in Acinetobacter baumannii.</title>
        <authorList>
            <person name="Sahl J.W."/>
        </authorList>
    </citation>
    <scope>NUCLEOTIDE SEQUENCE [LARGE SCALE GENOMIC DNA]</scope>
    <source>
        <strain evidence="1 2">TG41018</strain>
    </source>
</reference>
<protein>
    <submittedName>
        <fullName evidence="1">Uncharacterized protein</fullName>
    </submittedName>
</protein>
<dbReference type="AlphaFoldDB" id="A0A1V0KGL7"/>
<dbReference type="OrthoDB" id="9955188at2"/>
<dbReference type="KEGG" id="alc:OTEC02_14490"/>
<name>A0A1V0KGL7_9GAMM</name>
<accession>A0A1V0KGL7</accession>
<sequence length="65" mass="7285">MVGANVAIMMKDKQNAIRGDNHRDIGMSCIMHSLKKTIDILPVSCLKIKVCSIKKANYRIDSLPR</sequence>
<dbReference type="Proteomes" id="UP000276905">
    <property type="component" value="Unassembled WGS sequence"/>
</dbReference>
<proteinExistence type="predicted"/>
<comment type="caution">
    <text evidence="1">The sequence shown here is derived from an EMBL/GenBank/DDBJ whole genome shotgun (WGS) entry which is preliminary data.</text>
</comment>
<organism evidence="1 2">
    <name type="scientific">Acinetobacter lactucae</name>
    <dbReference type="NCBI Taxonomy" id="1785128"/>
    <lineage>
        <taxon>Bacteria</taxon>
        <taxon>Pseudomonadati</taxon>
        <taxon>Pseudomonadota</taxon>
        <taxon>Gammaproteobacteria</taxon>
        <taxon>Moraxellales</taxon>
        <taxon>Moraxellaceae</taxon>
        <taxon>Acinetobacter</taxon>
        <taxon>Acinetobacter calcoaceticus/baumannii complex</taxon>
    </lineage>
</organism>